<evidence type="ECO:0000256" key="1">
    <source>
        <dbReference type="ARBA" id="ARBA00007381"/>
    </source>
</evidence>
<evidence type="ECO:0000313" key="4">
    <source>
        <dbReference type="EMBL" id="TRY75731.1"/>
    </source>
</evidence>
<keyword evidence="2" id="KW-0547">Nucleotide-binding</keyword>
<gene>
    <name evidence="4" type="ORF">TCAL_09850</name>
</gene>
<dbReference type="InterPro" id="IPR043129">
    <property type="entry name" value="ATPase_NBD"/>
</dbReference>
<dbReference type="GO" id="GO:0140662">
    <property type="term" value="F:ATP-dependent protein folding chaperone"/>
    <property type="evidence" value="ECO:0007669"/>
    <property type="project" value="InterPro"/>
</dbReference>
<evidence type="ECO:0000256" key="2">
    <source>
        <dbReference type="ARBA" id="ARBA00022741"/>
    </source>
</evidence>
<reference evidence="4 5" key="1">
    <citation type="journal article" date="2018" name="Nat. Ecol. Evol.">
        <title>Genomic signatures of mitonuclear coevolution across populations of Tigriopus californicus.</title>
        <authorList>
            <person name="Barreto F.S."/>
            <person name="Watson E.T."/>
            <person name="Lima T.G."/>
            <person name="Willett C.S."/>
            <person name="Edmands S."/>
            <person name="Li W."/>
            <person name="Burton R.S."/>
        </authorList>
    </citation>
    <scope>NUCLEOTIDE SEQUENCE [LARGE SCALE GENOMIC DNA]</scope>
    <source>
        <strain evidence="4 5">San Diego</strain>
    </source>
</reference>
<dbReference type="SUPFAM" id="SSF53067">
    <property type="entry name" value="Actin-like ATPase domain"/>
    <property type="match status" value="1"/>
</dbReference>
<comment type="caution">
    <text evidence="4">The sequence shown here is derived from an EMBL/GenBank/DDBJ whole genome shotgun (WGS) entry which is preliminary data.</text>
</comment>
<comment type="similarity">
    <text evidence="1">Belongs to the heat shock protein 70 family.</text>
</comment>
<dbReference type="Pfam" id="PF00012">
    <property type="entry name" value="HSP70"/>
    <property type="match status" value="1"/>
</dbReference>
<dbReference type="GO" id="GO:0005524">
    <property type="term" value="F:ATP binding"/>
    <property type="evidence" value="ECO:0007669"/>
    <property type="project" value="UniProtKB-KW"/>
</dbReference>
<dbReference type="AlphaFoldDB" id="A0A553PDH4"/>
<dbReference type="EMBL" id="VCGU01000005">
    <property type="protein sequence ID" value="TRY75731.1"/>
    <property type="molecule type" value="Genomic_DNA"/>
</dbReference>
<protein>
    <submittedName>
        <fullName evidence="4">Uncharacterized protein</fullName>
    </submittedName>
</protein>
<organism evidence="4 5">
    <name type="scientific">Tigriopus californicus</name>
    <name type="common">Marine copepod</name>
    <dbReference type="NCBI Taxonomy" id="6832"/>
    <lineage>
        <taxon>Eukaryota</taxon>
        <taxon>Metazoa</taxon>
        <taxon>Ecdysozoa</taxon>
        <taxon>Arthropoda</taxon>
        <taxon>Crustacea</taxon>
        <taxon>Multicrustacea</taxon>
        <taxon>Hexanauplia</taxon>
        <taxon>Copepoda</taxon>
        <taxon>Harpacticoida</taxon>
        <taxon>Harpacticidae</taxon>
        <taxon>Tigriopus</taxon>
    </lineage>
</organism>
<evidence type="ECO:0000313" key="5">
    <source>
        <dbReference type="Proteomes" id="UP000318571"/>
    </source>
</evidence>
<dbReference type="Gene3D" id="3.30.420.40">
    <property type="match status" value="2"/>
</dbReference>
<keyword evidence="3" id="KW-0067">ATP-binding</keyword>
<keyword evidence="5" id="KW-1185">Reference proteome</keyword>
<proteinExistence type="inferred from homology"/>
<dbReference type="Proteomes" id="UP000318571">
    <property type="component" value="Chromosome 2"/>
</dbReference>
<dbReference type="InterPro" id="IPR013126">
    <property type="entry name" value="Hsp_70_fam"/>
</dbReference>
<name>A0A553PDH4_TIGCA</name>
<dbReference type="STRING" id="6832.A0A553PDH4"/>
<sequence>MAKEDIDEFILMGGSTRIPKIQQLVKEPSRGISTVETMAKGSAIQACILSGGYCDDRECSLGGKMSYDWTSSLNLLKPH</sequence>
<evidence type="ECO:0000256" key="3">
    <source>
        <dbReference type="ARBA" id="ARBA00022840"/>
    </source>
</evidence>
<accession>A0A553PDH4</accession>